<keyword evidence="3 12" id="KW-0812">Transmembrane</keyword>
<evidence type="ECO:0000313" key="14">
    <source>
        <dbReference type="Proteomes" id="UP000030745"/>
    </source>
</evidence>
<keyword evidence="5 12" id="KW-1133">Transmembrane helix</keyword>
<dbReference type="KEGG" id="spar:SPRG_21840"/>
<feature type="transmembrane region" description="Helical" evidence="12">
    <location>
        <begin position="63"/>
        <end position="81"/>
    </location>
</feature>
<dbReference type="GeneID" id="24142364"/>
<evidence type="ECO:0000313" key="13">
    <source>
        <dbReference type="EMBL" id="KDO17099.1"/>
    </source>
</evidence>
<feature type="transmembrane region" description="Helical" evidence="12">
    <location>
        <begin position="33"/>
        <end position="51"/>
    </location>
</feature>
<name>A0A067BFE3_SAPPC</name>
<dbReference type="InterPro" id="IPR003780">
    <property type="entry name" value="COX15/CtaA_fam"/>
</dbReference>
<evidence type="ECO:0000256" key="11">
    <source>
        <dbReference type="ARBA" id="ARBA00048044"/>
    </source>
</evidence>
<dbReference type="STRING" id="695850.A0A067BFE3"/>
<dbReference type="GO" id="GO:0016653">
    <property type="term" value="F:oxidoreductase activity, acting on NAD(P)H, heme protein as acceptor"/>
    <property type="evidence" value="ECO:0007669"/>
    <property type="project" value="TreeGrafter"/>
</dbReference>
<keyword evidence="8" id="KW-0350">Heme biosynthesis</keyword>
<evidence type="ECO:0000256" key="8">
    <source>
        <dbReference type="ARBA" id="ARBA00023133"/>
    </source>
</evidence>
<gene>
    <name evidence="13" type="ORF">SPRG_21840</name>
</gene>
<dbReference type="AlphaFoldDB" id="A0A067BFE3"/>
<dbReference type="GO" id="GO:0120547">
    <property type="term" value="F:heme A synthase activity"/>
    <property type="evidence" value="ECO:0007669"/>
    <property type="project" value="UniProtKB-EC"/>
</dbReference>
<keyword evidence="14" id="KW-1185">Reference proteome</keyword>
<dbReference type="GO" id="GO:0046872">
    <property type="term" value="F:metal ion binding"/>
    <property type="evidence" value="ECO:0007669"/>
    <property type="project" value="UniProtKB-KW"/>
</dbReference>
<dbReference type="GO" id="GO:0006784">
    <property type="term" value="P:heme A biosynthetic process"/>
    <property type="evidence" value="ECO:0007669"/>
    <property type="project" value="InterPro"/>
</dbReference>
<proteinExistence type="predicted"/>
<dbReference type="GO" id="GO:0005743">
    <property type="term" value="C:mitochondrial inner membrane"/>
    <property type="evidence" value="ECO:0007669"/>
    <property type="project" value="TreeGrafter"/>
</dbReference>
<protein>
    <recommendedName>
        <fullName evidence="15">Cytochrome c oxidase assembly protein COX15</fullName>
    </recommendedName>
</protein>
<keyword evidence="7" id="KW-0408">Iron</keyword>
<evidence type="ECO:0000256" key="6">
    <source>
        <dbReference type="ARBA" id="ARBA00023002"/>
    </source>
</evidence>
<evidence type="ECO:0000256" key="12">
    <source>
        <dbReference type="SAM" id="Phobius"/>
    </source>
</evidence>
<evidence type="ECO:0000256" key="3">
    <source>
        <dbReference type="ARBA" id="ARBA00022692"/>
    </source>
</evidence>
<evidence type="ECO:0000256" key="5">
    <source>
        <dbReference type="ARBA" id="ARBA00022989"/>
    </source>
</evidence>
<comment type="pathway">
    <text evidence="10">Porphyrin-containing compound metabolism; heme A biosynthesis; heme A from heme O: step 1/1.</text>
</comment>
<keyword evidence="4" id="KW-0479">Metal-binding</keyword>
<feature type="transmembrane region" description="Helical" evidence="12">
    <location>
        <begin position="101"/>
        <end position="125"/>
    </location>
</feature>
<dbReference type="PANTHER" id="PTHR23289:SF2">
    <property type="entry name" value="CYTOCHROME C OXIDASE ASSEMBLY PROTEIN COX15 HOMOLOG"/>
    <property type="match status" value="1"/>
</dbReference>
<dbReference type="PANTHER" id="PTHR23289">
    <property type="entry name" value="CYTOCHROME C OXIDASE ASSEMBLY PROTEIN COX15"/>
    <property type="match status" value="1"/>
</dbReference>
<organism evidence="13 14">
    <name type="scientific">Saprolegnia parasitica (strain CBS 223.65)</name>
    <dbReference type="NCBI Taxonomy" id="695850"/>
    <lineage>
        <taxon>Eukaryota</taxon>
        <taxon>Sar</taxon>
        <taxon>Stramenopiles</taxon>
        <taxon>Oomycota</taxon>
        <taxon>Saprolegniomycetes</taxon>
        <taxon>Saprolegniales</taxon>
        <taxon>Saprolegniaceae</taxon>
        <taxon>Saprolegnia</taxon>
    </lineage>
</organism>
<keyword evidence="9 12" id="KW-0472">Membrane</keyword>
<feature type="non-terminal residue" evidence="13">
    <location>
        <position position="1"/>
    </location>
</feature>
<dbReference type="OrthoDB" id="1726137at2759"/>
<accession>A0A067BFE3</accession>
<evidence type="ECO:0000256" key="10">
    <source>
        <dbReference type="ARBA" id="ARBA00044501"/>
    </source>
</evidence>
<dbReference type="EMBL" id="KK583780">
    <property type="protein sequence ID" value="KDO17099.1"/>
    <property type="molecule type" value="Genomic_DNA"/>
</dbReference>
<evidence type="ECO:0000256" key="9">
    <source>
        <dbReference type="ARBA" id="ARBA00023136"/>
    </source>
</evidence>
<sequence length="290" mass="33787">FELYKTFPEWQTRKNMTVDEFKGIYFWEYSHRMLGRVIGLTFAGPLAYFLLRKRMPKEMYGRMAFLFGLGGFQGLVGWWMVRSGLEDVDTANRKEIRVSPYRLATHLALAFTTCGLLTWTGLSILKPALPERLNLELFVAEERSRNARLQAVLRLPRGARVLKRVVEYCRHLVWRSRFLDVVWHLKVHRFRRVAWPVLAPRLRARVQHRRFTAVLDQLRSTVRHRSLCREIHARVCRIDAAKTTMGRVLHEMRIVVSDCTEGPWVPAAVKTETVDDTTKTSVDCVMAAMA</sequence>
<keyword evidence="6" id="KW-0560">Oxidoreductase</keyword>
<dbReference type="RefSeq" id="XP_012212196.1">
    <property type="nucleotide sequence ID" value="XM_012356806.1"/>
</dbReference>
<comment type="subcellular location">
    <subcellularLocation>
        <location evidence="2">Membrane</location>
        <topology evidence="2">Multi-pass membrane protein</topology>
    </subcellularLocation>
</comment>
<evidence type="ECO:0000256" key="7">
    <source>
        <dbReference type="ARBA" id="ARBA00023004"/>
    </source>
</evidence>
<dbReference type="Pfam" id="PF02628">
    <property type="entry name" value="COX15-CtaA"/>
    <property type="match status" value="1"/>
</dbReference>
<dbReference type="InterPro" id="IPR023754">
    <property type="entry name" value="HemeA_Synthase_type2"/>
</dbReference>
<evidence type="ECO:0008006" key="15">
    <source>
        <dbReference type="Google" id="ProtNLM"/>
    </source>
</evidence>
<evidence type="ECO:0000256" key="2">
    <source>
        <dbReference type="ARBA" id="ARBA00004141"/>
    </source>
</evidence>
<reference evidence="13 14" key="1">
    <citation type="journal article" date="2013" name="PLoS Genet.">
        <title>Distinctive expansion of potential virulence genes in the genome of the oomycete fish pathogen Saprolegnia parasitica.</title>
        <authorList>
            <person name="Jiang R.H."/>
            <person name="de Bruijn I."/>
            <person name="Haas B.J."/>
            <person name="Belmonte R."/>
            <person name="Lobach L."/>
            <person name="Christie J."/>
            <person name="van den Ackerveken G."/>
            <person name="Bottin A."/>
            <person name="Bulone V."/>
            <person name="Diaz-Moreno S.M."/>
            <person name="Dumas B."/>
            <person name="Fan L."/>
            <person name="Gaulin E."/>
            <person name="Govers F."/>
            <person name="Grenville-Briggs L.J."/>
            <person name="Horner N.R."/>
            <person name="Levin J.Z."/>
            <person name="Mammella M."/>
            <person name="Meijer H.J."/>
            <person name="Morris P."/>
            <person name="Nusbaum C."/>
            <person name="Oome S."/>
            <person name="Phillips A.J."/>
            <person name="van Rooyen D."/>
            <person name="Rzeszutek E."/>
            <person name="Saraiva M."/>
            <person name="Secombes C.J."/>
            <person name="Seidl M.F."/>
            <person name="Snel B."/>
            <person name="Stassen J.H."/>
            <person name="Sykes S."/>
            <person name="Tripathy S."/>
            <person name="van den Berg H."/>
            <person name="Vega-Arreguin J.C."/>
            <person name="Wawra S."/>
            <person name="Young S.K."/>
            <person name="Zeng Q."/>
            <person name="Dieguez-Uribeondo J."/>
            <person name="Russ C."/>
            <person name="Tyler B.M."/>
            <person name="van West P."/>
        </authorList>
    </citation>
    <scope>NUCLEOTIDE SEQUENCE [LARGE SCALE GENOMIC DNA]</scope>
    <source>
        <strain evidence="13 14">CBS 223.65</strain>
    </source>
</reference>
<comment type="catalytic activity">
    <reaction evidence="11">
        <text>Fe(II)-heme o + 2 A + H2O = Fe(II)-heme a + 2 AH2</text>
        <dbReference type="Rhea" id="RHEA:63388"/>
        <dbReference type="ChEBI" id="CHEBI:13193"/>
        <dbReference type="ChEBI" id="CHEBI:15377"/>
        <dbReference type="ChEBI" id="CHEBI:17499"/>
        <dbReference type="ChEBI" id="CHEBI:60530"/>
        <dbReference type="ChEBI" id="CHEBI:61715"/>
        <dbReference type="EC" id="1.17.99.9"/>
    </reaction>
    <physiologicalReaction direction="left-to-right" evidence="11">
        <dbReference type="Rhea" id="RHEA:63389"/>
    </physiologicalReaction>
</comment>
<evidence type="ECO:0000256" key="1">
    <source>
        <dbReference type="ARBA" id="ARBA00001970"/>
    </source>
</evidence>
<dbReference type="Proteomes" id="UP000030745">
    <property type="component" value="Unassembled WGS sequence"/>
</dbReference>
<dbReference type="VEuPathDB" id="FungiDB:SPRG_21840"/>
<comment type="cofactor">
    <cofactor evidence="1">
        <name>heme b</name>
        <dbReference type="ChEBI" id="CHEBI:60344"/>
    </cofactor>
</comment>
<evidence type="ECO:0000256" key="4">
    <source>
        <dbReference type="ARBA" id="ARBA00022723"/>
    </source>
</evidence>